<dbReference type="Gene3D" id="2.60.120.10">
    <property type="entry name" value="Jelly Rolls"/>
    <property type="match status" value="1"/>
</dbReference>
<protein>
    <submittedName>
        <fullName evidence="6">Crp/Fnr family transcriptional regulator</fullName>
    </submittedName>
</protein>
<sequence length="238" mass="27975">MKNNTIEMSMLYSEASISNQFSKESFRHFLQENEIFPSNGIKQKYRKNDIILLENEIINDVYFIESGHVASMKGEKQISDFYTDSEILGFTKLLLNNNSEYSFKVISNEVTVTKYTKEHIIDKIFNTQEGYFYHYVFIQNQISRMFEKVELIRLPSKQRVSLAVLQLCSRFGEKTEDQDVICFPRHIGKAVLGQYVNLNPNTITNILRKLEEEDIVYPSRSTFYVNILKLQKKIQTFL</sequence>
<dbReference type="InterPro" id="IPR036390">
    <property type="entry name" value="WH_DNA-bd_sf"/>
</dbReference>
<dbReference type="SUPFAM" id="SSF46785">
    <property type="entry name" value="Winged helix' DNA-binding domain"/>
    <property type="match status" value="1"/>
</dbReference>
<evidence type="ECO:0000313" key="6">
    <source>
        <dbReference type="EMBL" id="MBC1459235.1"/>
    </source>
</evidence>
<proteinExistence type="predicted"/>
<dbReference type="InterPro" id="IPR036388">
    <property type="entry name" value="WH-like_DNA-bd_sf"/>
</dbReference>
<keyword evidence="1" id="KW-0805">Transcription regulation</keyword>
<dbReference type="EMBL" id="JAARQN010000022">
    <property type="protein sequence ID" value="MBC1459235.1"/>
    <property type="molecule type" value="Genomic_DNA"/>
</dbReference>
<gene>
    <name evidence="6" type="ORF">HB850_15855</name>
</gene>
<dbReference type="InterPro" id="IPR000595">
    <property type="entry name" value="cNMP-bd_dom"/>
</dbReference>
<name>A0A841Z0U7_9LIST</name>
<evidence type="ECO:0000259" key="5">
    <source>
        <dbReference type="PROSITE" id="PS51063"/>
    </source>
</evidence>
<evidence type="ECO:0000256" key="3">
    <source>
        <dbReference type="ARBA" id="ARBA00023159"/>
    </source>
</evidence>
<keyword evidence="3" id="KW-0010">Activator</keyword>
<dbReference type="Gene3D" id="1.10.10.10">
    <property type="entry name" value="Winged helix-like DNA-binding domain superfamily/Winged helix DNA-binding domain"/>
    <property type="match status" value="1"/>
</dbReference>
<dbReference type="InterPro" id="IPR014710">
    <property type="entry name" value="RmlC-like_jellyroll"/>
</dbReference>
<dbReference type="AlphaFoldDB" id="A0A841Z0U7"/>
<dbReference type="GO" id="GO:0006355">
    <property type="term" value="P:regulation of DNA-templated transcription"/>
    <property type="evidence" value="ECO:0007669"/>
    <property type="project" value="InterPro"/>
</dbReference>
<dbReference type="Pfam" id="PF00027">
    <property type="entry name" value="cNMP_binding"/>
    <property type="match status" value="1"/>
</dbReference>
<dbReference type="CDD" id="cd00038">
    <property type="entry name" value="CAP_ED"/>
    <property type="match status" value="1"/>
</dbReference>
<dbReference type="Proteomes" id="UP000569903">
    <property type="component" value="Unassembled WGS sequence"/>
</dbReference>
<dbReference type="GO" id="GO:0003677">
    <property type="term" value="F:DNA binding"/>
    <property type="evidence" value="ECO:0007669"/>
    <property type="project" value="UniProtKB-KW"/>
</dbReference>
<evidence type="ECO:0000313" key="7">
    <source>
        <dbReference type="Proteomes" id="UP000569903"/>
    </source>
</evidence>
<accession>A0A841Z0U7</accession>
<dbReference type="InterPro" id="IPR012318">
    <property type="entry name" value="HTH_CRP"/>
</dbReference>
<reference evidence="6 7" key="1">
    <citation type="submission" date="2020-03" db="EMBL/GenBank/DDBJ databases">
        <title>Soil Listeria distribution.</title>
        <authorList>
            <person name="Liao J."/>
            <person name="Wiedmann M."/>
        </authorList>
    </citation>
    <scope>NUCLEOTIDE SEQUENCE [LARGE SCALE GENOMIC DNA]</scope>
    <source>
        <strain evidence="6 7">FSL L7-1614</strain>
    </source>
</reference>
<evidence type="ECO:0000256" key="4">
    <source>
        <dbReference type="ARBA" id="ARBA00023163"/>
    </source>
</evidence>
<evidence type="ECO:0000256" key="2">
    <source>
        <dbReference type="ARBA" id="ARBA00023125"/>
    </source>
</evidence>
<comment type="caution">
    <text evidence="6">The sequence shown here is derived from an EMBL/GenBank/DDBJ whole genome shotgun (WGS) entry which is preliminary data.</text>
</comment>
<evidence type="ECO:0000256" key="1">
    <source>
        <dbReference type="ARBA" id="ARBA00023015"/>
    </source>
</evidence>
<keyword evidence="4" id="KW-0804">Transcription</keyword>
<keyword evidence="2" id="KW-0238">DNA-binding</keyword>
<dbReference type="RefSeq" id="WP_185390359.1">
    <property type="nucleotide sequence ID" value="NZ_JAARQN010000022.1"/>
</dbReference>
<feature type="domain" description="HTH crp-type" evidence="5">
    <location>
        <begin position="154"/>
        <end position="229"/>
    </location>
</feature>
<dbReference type="SUPFAM" id="SSF51206">
    <property type="entry name" value="cAMP-binding domain-like"/>
    <property type="match status" value="1"/>
</dbReference>
<dbReference type="PROSITE" id="PS51063">
    <property type="entry name" value="HTH_CRP_2"/>
    <property type="match status" value="1"/>
</dbReference>
<organism evidence="6 7">
    <name type="scientific">Listeria newyorkensis</name>
    <dbReference type="NCBI Taxonomy" id="1497681"/>
    <lineage>
        <taxon>Bacteria</taxon>
        <taxon>Bacillati</taxon>
        <taxon>Bacillota</taxon>
        <taxon>Bacilli</taxon>
        <taxon>Bacillales</taxon>
        <taxon>Listeriaceae</taxon>
        <taxon>Listeria</taxon>
    </lineage>
</organism>
<dbReference type="InterPro" id="IPR018490">
    <property type="entry name" value="cNMP-bd_dom_sf"/>
</dbReference>